<dbReference type="Proteomes" id="UP000256519">
    <property type="component" value="Unassembled WGS sequence"/>
</dbReference>
<evidence type="ECO:0000256" key="2">
    <source>
        <dbReference type="ARBA" id="ARBA00022679"/>
    </source>
</evidence>
<dbReference type="Pfam" id="PF00370">
    <property type="entry name" value="FGGY_N"/>
    <property type="match status" value="1"/>
</dbReference>
<evidence type="ECO:0000259" key="4">
    <source>
        <dbReference type="Pfam" id="PF00370"/>
    </source>
</evidence>
<keyword evidence="2" id="KW-0808">Transferase</keyword>
<protein>
    <submittedName>
        <fullName evidence="6">ATPase</fullName>
    </submittedName>
</protein>
<evidence type="ECO:0000256" key="1">
    <source>
        <dbReference type="ARBA" id="ARBA00009156"/>
    </source>
</evidence>
<dbReference type="RefSeq" id="WP_116077266.1">
    <property type="nucleotide sequence ID" value="NZ_CP187630.1"/>
</dbReference>
<dbReference type="GO" id="GO:0005975">
    <property type="term" value="P:carbohydrate metabolic process"/>
    <property type="evidence" value="ECO:0007669"/>
    <property type="project" value="InterPro"/>
</dbReference>
<dbReference type="Gene3D" id="3.30.420.40">
    <property type="match status" value="2"/>
</dbReference>
<evidence type="ECO:0000313" key="6">
    <source>
        <dbReference type="EMBL" id="RDZ11159.1"/>
    </source>
</evidence>
<comment type="similarity">
    <text evidence="1">Belongs to the FGGY kinase family.</text>
</comment>
<dbReference type="EMBL" id="PQWM01000029">
    <property type="protein sequence ID" value="RDZ11159.1"/>
    <property type="molecule type" value="Genomic_DNA"/>
</dbReference>
<gene>
    <name evidence="6" type="ORF">C3744_22665</name>
</gene>
<evidence type="ECO:0000313" key="7">
    <source>
        <dbReference type="Proteomes" id="UP000256519"/>
    </source>
</evidence>
<dbReference type="InterPro" id="IPR018484">
    <property type="entry name" value="FGGY_N"/>
</dbReference>
<dbReference type="SUPFAM" id="SSF53067">
    <property type="entry name" value="Actin-like ATPase domain"/>
    <property type="match status" value="2"/>
</dbReference>
<dbReference type="CDD" id="cd07809">
    <property type="entry name" value="ASKHA_NBD_FGGY_BaXK-like"/>
    <property type="match status" value="1"/>
</dbReference>
<dbReference type="GO" id="GO:0016301">
    <property type="term" value="F:kinase activity"/>
    <property type="evidence" value="ECO:0007669"/>
    <property type="project" value="UniProtKB-KW"/>
</dbReference>
<dbReference type="InterPro" id="IPR018485">
    <property type="entry name" value="FGGY_C"/>
</dbReference>
<feature type="domain" description="Carbohydrate kinase FGGY N-terminal" evidence="4">
    <location>
        <begin position="19"/>
        <end position="242"/>
    </location>
</feature>
<proteinExistence type="inferred from homology"/>
<evidence type="ECO:0000259" key="5">
    <source>
        <dbReference type="Pfam" id="PF02782"/>
    </source>
</evidence>
<dbReference type="PANTHER" id="PTHR43095">
    <property type="entry name" value="SUGAR KINASE"/>
    <property type="match status" value="1"/>
</dbReference>
<feature type="domain" description="Carbohydrate kinase FGGY C-terminal" evidence="5">
    <location>
        <begin position="279"/>
        <end position="476"/>
    </location>
</feature>
<evidence type="ECO:0000256" key="3">
    <source>
        <dbReference type="ARBA" id="ARBA00022777"/>
    </source>
</evidence>
<sequence length="543" mass="59917">MKITQESIKQAIAKGKTSLGIELGSTRIKAVLIDENFETIASGSYEWENLLGDGFWTYNLLDIITGLQGAYREMKQEVERSYGLTIRTVGSIGVSAMMHGYMAFDKTGELLVPFRTWRNATTSTAAKELTEHFQFNIPERWSIAHLYQAIINQERHLPRIDYMTTLAGYIHWLLTGSKALGIGDASGMFPIDERTQNYSEDMMKQFDDLICHKGYPWQLSDILPAVHTSGKQAGTLTAIGASILDQSKNLQPGIPFCPPEGDAGTGMVATNSVRKRTGNVSVGTSVFAMIVLDKKLSKVYPEIDLVTTPNGSPVGMVHANNCSSDLNAWLGLFREFSEAMGQQVESDKLFEVMLNKALEADPDGGGLLSYGYFSGENITGVENGRPLFVRSAKSNFNLANFMRTHLFTAFGALKMGMDLLVKEENVKIHSILAHGGLFKTPVVGQKMMAAAINTPVSVMDTAGEGGAWGMAILSSYMLNKSENESLEDFLDEKVFKEVTAQEIYPDELDVKGFEAFIKRYKKGLVIEKAAAEHHSEEREELMC</sequence>
<keyword evidence="3" id="KW-0418">Kinase</keyword>
<dbReference type="PANTHER" id="PTHR43095:SF5">
    <property type="entry name" value="XYLULOSE KINASE"/>
    <property type="match status" value="1"/>
</dbReference>
<reference evidence="6 7" key="1">
    <citation type="journal article" date="2018" name="Appl. Environ. Microbiol.">
        <title>Antimicrobial susceptibility testing and tentative epidemiological cut-off values of five Bacillus species relevant for use as animal feed additives or for plant protection.</title>
        <authorList>
            <person name="Agerso Y."/>
            <person name="Stuer-Lauridsen B."/>
            <person name="Bjerre K."/>
            <person name="Jensen M.G."/>
            <person name="Johansen E."/>
            <person name="Bennedsen M."/>
            <person name="Brockmann E."/>
            <person name="Nielsen B."/>
        </authorList>
    </citation>
    <scope>NUCLEOTIDE SEQUENCE [LARGE SCALE GENOMIC DNA]</scope>
    <source>
        <strain evidence="6 7">CHCC20162</strain>
    </source>
</reference>
<dbReference type="Pfam" id="PF02782">
    <property type="entry name" value="FGGY_C"/>
    <property type="match status" value="1"/>
</dbReference>
<comment type="caution">
    <text evidence="6">The sequence shown here is derived from an EMBL/GenBank/DDBJ whole genome shotgun (WGS) entry which is preliminary data.</text>
</comment>
<dbReference type="AlphaFoldDB" id="A0A3D8WX71"/>
<name>A0A3D8WX71_PRIMG</name>
<dbReference type="InterPro" id="IPR050406">
    <property type="entry name" value="FGGY_Carb_Kinase"/>
</dbReference>
<dbReference type="InterPro" id="IPR043129">
    <property type="entry name" value="ATPase_NBD"/>
</dbReference>
<organism evidence="6 7">
    <name type="scientific">Priestia megaterium</name>
    <name type="common">Bacillus megaterium</name>
    <dbReference type="NCBI Taxonomy" id="1404"/>
    <lineage>
        <taxon>Bacteria</taxon>
        <taxon>Bacillati</taxon>
        <taxon>Bacillota</taxon>
        <taxon>Bacilli</taxon>
        <taxon>Bacillales</taxon>
        <taxon>Bacillaceae</taxon>
        <taxon>Priestia</taxon>
    </lineage>
</organism>
<accession>A0A3D8WX71</accession>